<proteinExistence type="predicted"/>
<dbReference type="AlphaFoldDB" id="A0A074M7V7"/>
<protein>
    <recommendedName>
        <fullName evidence="4">FecR protein domain-containing protein</fullName>
    </recommendedName>
</protein>
<feature type="chain" id="PRO_5001696819" description="FecR protein domain-containing protein" evidence="1">
    <location>
        <begin position="32"/>
        <end position="154"/>
    </location>
</feature>
<feature type="signal peptide" evidence="1">
    <location>
        <begin position="1"/>
        <end position="31"/>
    </location>
</feature>
<evidence type="ECO:0000313" key="3">
    <source>
        <dbReference type="Proteomes" id="UP000027647"/>
    </source>
</evidence>
<evidence type="ECO:0000256" key="1">
    <source>
        <dbReference type="SAM" id="SignalP"/>
    </source>
</evidence>
<evidence type="ECO:0000313" key="2">
    <source>
        <dbReference type="EMBL" id="KEO88825.1"/>
    </source>
</evidence>
<keyword evidence="1" id="KW-0732">Signal</keyword>
<dbReference type="Proteomes" id="UP000027647">
    <property type="component" value="Unassembled WGS sequence"/>
</dbReference>
<comment type="caution">
    <text evidence="2">The sequence shown here is derived from an EMBL/GenBank/DDBJ whole genome shotgun (WGS) entry which is preliminary data.</text>
</comment>
<name>A0A074M7V7_ERYLO</name>
<organism evidence="2 3">
    <name type="scientific">Erythrobacter longus</name>
    <dbReference type="NCBI Taxonomy" id="1044"/>
    <lineage>
        <taxon>Bacteria</taxon>
        <taxon>Pseudomonadati</taxon>
        <taxon>Pseudomonadota</taxon>
        <taxon>Alphaproteobacteria</taxon>
        <taxon>Sphingomonadales</taxon>
        <taxon>Erythrobacteraceae</taxon>
        <taxon>Erythrobacter/Porphyrobacter group</taxon>
        <taxon>Erythrobacter</taxon>
    </lineage>
</organism>
<gene>
    <name evidence="2" type="ORF">EH31_15430</name>
</gene>
<reference evidence="2 3" key="1">
    <citation type="submission" date="2014-04" db="EMBL/GenBank/DDBJ databases">
        <title>A comprehensive comparison of genomes of Erythrobacter spp. strains.</title>
        <authorList>
            <person name="Zheng Q."/>
        </authorList>
    </citation>
    <scope>NUCLEOTIDE SEQUENCE [LARGE SCALE GENOMIC DNA]</scope>
    <source>
        <strain evidence="2 3">DSM 6997</strain>
    </source>
</reference>
<evidence type="ECO:0008006" key="4">
    <source>
        <dbReference type="Google" id="ProtNLM"/>
    </source>
</evidence>
<accession>A0A074M7V7</accession>
<dbReference type="EMBL" id="JMIW01000007">
    <property type="protein sequence ID" value="KEO88825.1"/>
    <property type="molecule type" value="Genomic_DNA"/>
</dbReference>
<keyword evidence="3" id="KW-1185">Reference proteome</keyword>
<sequence>MGAMMIRFSKAPISKAVCIAAAFCMGSAALAENSGWSISEADGQVSVIRGDKSLYGAQGTQLQVGDLVKTSSSANAVLVRGDDFVVVESGKTVRIKPAEERGMVSQMVEFVSGLLGPSEDHTKLNRPMQAAVVKGLDGNMVADTSNEGQASGGN</sequence>